<evidence type="ECO:0000256" key="2">
    <source>
        <dbReference type="ARBA" id="ARBA00023239"/>
    </source>
</evidence>
<dbReference type="GO" id="GO:0006635">
    <property type="term" value="P:fatty acid beta-oxidation"/>
    <property type="evidence" value="ECO:0007669"/>
    <property type="project" value="TreeGrafter"/>
</dbReference>
<dbReference type="Pfam" id="PF00378">
    <property type="entry name" value="ECH_1"/>
    <property type="match status" value="1"/>
</dbReference>
<proteinExistence type="inferred from homology"/>
<dbReference type="CDD" id="cd06558">
    <property type="entry name" value="crotonase-like"/>
    <property type="match status" value="1"/>
</dbReference>
<comment type="similarity">
    <text evidence="1 3">Belongs to the enoyl-CoA hydratase/isomerase family.</text>
</comment>
<dbReference type="Gene3D" id="3.90.226.10">
    <property type="entry name" value="2-enoyl-CoA Hydratase, Chain A, domain 1"/>
    <property type="match status" value="1"/>
</dbReference>
<dbReference type="GO" id="GO:0016853">
    <property type="term" value="F:isomerase activity"/>
    <property type="evidence" value="ECO:0007669"/>
    <property type="project" value="UniProtKB-KW"/>
</dbReference>
<organism evidence="4 5">
    <name type="scientific">Pedococcus dokdonensis</name>
    <dbReference type="NCBI Taxonomy" id="443156"/>
    <lineage>
        <taxon>Bacteria</taxon>
        <taxon>Bacillati</taxon>
        <taxon>Actinomycetota</taxon>
        <taxon>Actinomycetes</taxon>
        <taxon>Micrococcales</taxon>
        <taxon>Intrasporangiaceae</taxon>
        <taxon>Pedococcus</taxon>
    </lineage>
</organism>
<evidence type="ECO:0000256" key="1">
    <source>
        <dbReference type="ARBA" id="ARBA00005254"/>
    </source>
</evidence>
<dbReference type="InterPro" id="IPR018376">
    <property type="entry name" value="Enoyl-CoA_hyd/isom_CS"/>
</dbReference>
<dbReference type="Gene3D" id="1.10.12.10">
    <property type="entry name" value="Lyase 2-enoyl-coa Hydratase, Chain A, domain 2"/>
    <property type="match status" value="1"/>
</dbReference>
<dbReference type="PANTHER" id="PTHR11941">
    <property type="entry name" value="ENOYL-COA HYDRATASE-RELATED"/>
    <property type="match status" value="1"/>
</dbReference>
<protein>
    <submittedName>
        <fullName evidence="4">Enoyl-CoA hydratase/isomerase</fullName>
    </submittedName>
</protein>
<evidence type="ECO:0000313" key="4">
    <source>
        <dbReference type="EMBL" id="SDO61965.1"/>
    </source>
</evidence>
<dbReference type="Proteomes" id="UP000199077">
    <property type="component" value="Chromosome I"/>
</dbReference>
<dbReference type="GO" id="GO:0016829">
    <property type="term" value="F:lyase activity"/>
    <property type="evidence" value="ECO:0007669"/>
    <property type="project" value="UniProtKB-KW"/>
</dbReference>
<dbReference type="STRING" id="443156.SAMN04489867_0169"/>
<dbReference type="RefSeq" id="WP_091780231.1">
    <property type="nucleotide sequence ID" value="NZ_LT629711.1"/>
</dbReference>
<dbReference type="AlphaFoldDB" id="A0A1H0L1L1"/>
<accession>A0A1H0L1L1</accession>
<gene>
    <name evidence="4" type="ORF">SAMN04489867_0169</name>
</gene>
<dbReference type="PROSITE" id="PS00166">
    <property type="entry name" value="ENOYL_COA_HYDRATASE"/>
    <property type="match status" value="1"/>
</dbReference>
<dbReference type="InterPro" id="IPR029045">
    <property type="entry name" value="ClpP/crotonase-like_dom_sf"/>
</dbReference>
<dbReference type="SUPFAM" id="SSF52096">
    <property type="entry name" value="ClpP/crotonase"/>
    <property type="match status" value="1"/>
</dbReference>
<dbReference type="OrthoDB" id="3567227at2"/>
<dbReference type="InterPro" id="IPR001753">
    <property type="entry name" value="Enoyl-CoA_hydra/iso"/>
</dbReference>
<sequence>MSTLPWWETEFEDLRVESREASGRRIAVVTLDLPQRRNSMSTPMTASWVRLMGLLSTDEALAAVVVTGAAPAFSGGGDLSWIVKDPDAPVSELRDRMLRFYRSWLSIRDLEVPTIAAVNGAAIGAGFAVALACDLRYAAADARIGVPFTSLGLHPGMATTWSLPDVAGHAVARDLLLTGRVVTGAEAAQLGLVSRALPVDEVLPEAVAAAERIAAAAPVATRLTLQALRDGGHATFEDALQWEALAQAVTLATEDLHEGIAAAAAKRQPTFQGR</sequence>
<dbReference type="InterPro" id="IPR014748">
    <property type="entry name" value="Enoyl-CoA_hydra_C"/>
</dbReference>
<keyword evidence="4" id="KW-0413">Isomerase</keyword>
<name>A0A1H0L1L1_9MICO</name>
<keyword evidence="2" id="KW-0456">Lyase</keyword>
<dbReference type="PANTHER" id="PTHR11941:SF173">
    <property type="entry name" value="3-HYDROXYBUTYRYL-COA DEHYDRATASE-LIKE PROTEIN, MITOCHONDRIAL"/>
    <property type="match status" value="1"/>
</dbReference>
<reference evidence="5" key="1">
    <citation type="submission" date="2016-10" db="EMBL/GenBank/DDBJ databases">
        <authorList>
            <person name="Varghese N."/>
            <person name="Submissions S."/>
        </authorList>
    </citation>
    <scope>NUCLEOTIDE SEQUENCE [LARGE SCALE GENOMIC DNA]</scope>
    <source>
        <strain evidence="5">DSM 22329</strain>
    </source>
</reference>
<keyword evidence="5" id="KW-1185">Reference proteome</keyword>
<dbReference type="EMBL" id="LT629711">
    <property type="protein sequence ID" value="SDO61965.1"/>
    <property type="molecule type" value="Genomic_DNA"/>
</dbReference>
<evidence type="ECO:0000313" key="5">
    <source>
        <dbReference type="Proteomes" id="UP000199077"/>
    </source>
</evidence>
<evidence type="ECO:0000256" key="3">
    <source>
        <dbReference type="RuleBase" id="RU003707"/>
    </source>
</evidence>